<dbReference type="Proteomes" id="UP000095009">
    <property type="component" value="Unassembled WGS sequence"/>
</dbReference>
<reference evidence="8 9" key="1">
    <citation type="journal article" date="2016" name="Proc. Natl. Acad. Sci. U.S.A.">
        <title>Comparative genomics of biotechnologically important yeasts.</title>
        <authorList>
            <person name="Riley R."/>
            <person name="Haridas S."/>
            <person name="Wolfe K.H."/>
            <person name="Lopes M.R."/>
            <person name="Hittinger C.T."/>
            <person name="Goeker M."/>
            <person name="Salamov A.A."/>
            <person name="Wisecaver J.H."/>
            <person name="Long T.M."/>
            <person name="Calvey C.H."/>
            <person name="Aerts A.L."/>
            <person name="Barry K.W."/>
            <person name="Choi C."/>
            <person name="Clum A."/>
            <person name="Coughlan A.Y."/>
            <person name="Deshpande S."/>
            <person name="Douglass A.P."/>
            <person name="Hanson S.J."/>
            <person name="Klenk H.-P."/>
            <person name="LaButti K.M."/>
            <person name="Lapidus A."/>
            <person name="Lindquist E.A."/>
            <person name="Lipzen A.M."/>
            <person name="Meier-Kolthoff J.P."/>
            <person name="Ohm R.A."/>
            <person name="Otillar R.P."/>
            <person name="Pangilinan J.L."/>
            <person name="Peng Y."/>
            <person name="Rokas A."/>
            <person name="Rosa C.A."/>
            <person name="Scheuner C."/>
            <person name="Sibirny A.A."/>
            <person name="Slot J.C."/>
            <person name="Stielow J.B."/>
            <person name="Sun H."/>
            <person name="Kurtzman C.P."/>
            <person name="Blackwell M."/>
            <person name="Grigoriev I.V."/>
            <person name="Jeffries T.W."/>
        </authorList>
    </citation>
    <scope>NUCLEOTIDE SEQUENCE [LARGE SCALE GENOMIC DNA]</scope>
    <source>
        <strain evidence="8 9">DSM 6958</strain>
    </source>
</reference>
<feature type="region of interest" description="Disordered" evidence="6">
    <location>
        <begin position="1"/>
        <end position="79"/>
    </location>
</feature>
<evidence type="ECO:0000313" key="9">
    <source>
        <dbReference type="Proteomes" id="UP000095009"/>
    </source>
</evidence>
<keyword evidence="3 7" id="KW-0812">Transmembrane</keyword>
<keyword evidence="4 7" id="KW-1133">Transmembrane helix</keyword>
<proteinExistence type="inferred from homology"/>
<dbReference type="AlphaFoldDB" id="A0A1E3PGD9"/>
<evidence type="ECO:0000256" key="2">
    <source>
        <dbReference type="ARBA" id="ARBA00007049"/>
    </source>
</evidence>
<name>A0A1E3PGD9_9ASCO</name>
<accession>A0A1E3PGD9</accession>
<evidence type="ECO:0000256" key="5">
    <source>
        <dbReference type="ARBA" id="ARBA00023136"/>
    </source>
</evidence>
<evidence type="ECO:0000256" key="3">
    <source>
        <dbReference type="ARBA" id="ARBA00022692"/>
    </source>
</evidence>
<organism evidence="8 9">
    <name type="scientific">Nadsonia fulvescens var. elongata DSM 6958</name>
    <dbReference type="NCBI Taxonomy" id="857566"/>
    <lineage>
        <taxon>Eukaryota</taxon>
        <taxon>Fungi</taxon>
        <taxon>Dikarya</taxon>
        <taxon>Ascomycota</taxon>
        <taxon>Saccharomycotina</taxon>
        <taxon>Dipodascomycetes</taxon>
        <taxon>Dipodascales</taxon>
        <taxon>Dipodascales incertae sedis</taxon>
        <taxon>Nadsonia</taxon>
    </lineage>
</organism>
<dbReference type="GO" id="GO:0005384">
    <property type="term" value="F:manganese ion transmembrane transporter activity"/>
    <property type="evidence" value="ECO:0007669"/>
    <property type="project" value="InterPro"/>
</dbReference>
<keyword evidence="9" id="KW-1185">Reference proteome</keyword>
<feature type="compositionally biased region" description="Low complexity" evidence="6">
    <location>
        <begin position="63"/>
        <end position="78"/>
    </location>
</feature>
<comment type="similarity">
    <text evidence="2">Belongs to the CCC1 family.</text>
</comment>
<feature type="transmembrane region" description="Helical" evidence="7">
    <location>
        <begin position="219"/>
        <end position="239"/>
    </location>
</feature>
<feature type="transmembrane region" description="Helical" evidence="7">
    <location>
        <begin position="284"/>
        <end position="304"/>
    </location>
</feature>
<keyword evidence="5 7" id="KW-0472">Membrane</keyword>
<dbReference type="Pfam" id="PF01988">
    <property type="entry name" value="VIT1"/>
    <property type="match status" value="1"/>
</dbReference>
<evidence type="ECO:0000256" key="1">
    <source>
        <dbReference type="ARBA" id="ARBA00004127"/>
    </source>
</evidence>
<dbReference type="EMBL" id="KV454411">
    <property type="protein sequence ID" value="ODQ64496.1"/>
    <property type="molecule type" value="Genomic_DNA"/>
</dbReference>
<protein>
    <submittedName>
        <fullName evidence="8">DUF125-domain-containing protein</fullName>
    </submittedName>
</protein>
<dbReference type="InterPro" id="IPR008217">
    <property type="entry name" value="Ccc1_fam"/>
</dbReference>
<dbReference type="OrthoDB" id="73465at2759"/>
<dbReference type="GO" id="GO:0030026">
    <property type="term" value="P:intracellular manganese ion homeostasis"/>
    <property type="evidence" value="ECO:0007669"/>
    <property type="project" value="InterPro"/>
</dbReference>
<sequence>MSFVSIKNAVSKRLSTQDSSSSSERLLPTTERNRSNQSPSHYDSFEDNAVNNAGMDNSEDRSTTTSKTASSDSSGYSSGYVPPRVMSDAIIGLSDGLTVPFALTAGLSGLGDSKVVITGGLAELVSGAISMGIGGYLAAKSETEYYYTQVNKERNQVKENHNMSVEEVEAVLTDFDLSQETISLFVKDLDRNKHKLVDFIVQYSRGLEEPAENRQLTSALTIGGGYFFGGFIPLIPYFFASTVQTGLWISCLVMVITLFTFGATKTVVSLGSEANAIKIIKNGFIMLLTGGLAASAAWGMVKLIDTN</sequence>
<feature type="compositionally biased region" description="Polar residues" evidence="6">
    <location>
        <begin position="13"/>
        <end position="24"/>
    </location>
</feature>
<dbReference type="GO" id="GO:0012505">
    <property type="term" value="C:endomembrane system"/>
    <property type="evidence" value="ECO:0007669"/>
    <property type="project" value="UniProtKB-SubCell"/>
</dbReference>
<evidence type="ECO:0000256" key="6">
    <source>
        <dbReference type="SAM" id="MobiDB-lite"/>
    </source>
</evidence>
<dbReference type="CDD" id="cd02435">
    <property type="entry name" value="CCC1"/>
    <property type="match status" value="1"/>
</dbReference>
<evidence type="ECO:0000313" key="8">
    <source>
        <dbReference type="EMBL" id="ODQ64496.1"/>
    </source>
</evidence>
<comment type="subcellular location">
    <subcellularLocation>
        <location evidence="1">Endomembrane system</location>
        <topology evidence="1">Multi-pass membrane protein</topology>
    </subcellularLocation>
</comment>
<dbReference type="STRING" id="857566.A0A1E3PGD9"/>
<gene>
    <name evidence="8" type="ORF">NADFUDRAFT_52134</name>
</gene>
<evidence type="ECO:0000256" key="4">
    <source>
        <dbReference type="ARBA" id="ARBA00022989"/>
    </source>
</evidence>
<feature type="transmembrane region" description="Helical" evidence="7">
    <location>
        <begin position="245"/>
        <end position="263"/>
    </location>
</feature>
<evidence type="ECO:0000256" key="7">
    <source>
        <dbReference type="SAM" id="Phobius"/>
    </source>
</evidence>
<dbReference type="PANTHER" id="PTHR31851">
    <property type="entry name" value="FE(2+)/MN(2+) TRANSPORTER PCL1"/>
    <property type="match status" value="1"/>
</dbReference>